<gene>
    <name evidence="2" type="ORF">QBC42DRAFT_5837</name>
</gene>
<protein>
    <recommendedName>
        <fullName evidence="4">FAR-17a/AIG1-like protein</fullName>
    </recommendedName>
</protein>
<dbReference type="EMBL" id="MU865032">
    <property type="protein sequence ID" value="KAK4459601.1"/>
    <property type="molecule type" value="Genomic_DNA"/>
</dbReference>
<keyword evidence="1" id="KW-1133">Transmembrane helix</keyword>
<evidence type="ECO:0000313" key="2">
    <source>
        <dbReference type="EMBL" id="KAK4459601.1"/>
    </source>
</evidence>
<organism evidence="2 3">
    <name type="scientific">Cladorrhinum samala</name>
    <dbReference type="NCBI Taxonomy" id="585594"/>
    <lineage>
        <taxon>Eukaryota</taxon>
        <taxon>Fungi</taxon>
        <taxon>Dikarya</taxon>
        <taxon>Ascomycota</taxon>
        <taxon>Pezizomycotina</taxon>
        <taxon>Sordariomycetes</taxon>
        <taxon>Sordariomycetidae</taxon>
        <taxon>Sordariales</taxon>
        <taxon>Podosporaceae</taxon>
        <taxon>Cladorrhinum</taxon>
    </lineage>
</organism>
<keyword evidence="1" id="KW-0812">Transmembrane</keyword>
<dbReference type="PANTHER" id="PTHR12242">
    <property type="entry name" value="OS02G0130600 PROTEIN-RELATED"/>
    <property type="match status" value="1"/>
</dbReference>
<evidence type="ECO:0000313" key="3">
    <source>
        <dbReference type="Proteomes" id="UP001321749"/>
    </source>
</evidence>
<feature type="transmembrane region" description="Helical" evidence="1">
    <location>
        <begin position="113"/>
        <end position="131"/>
    </location>
</feature>
<feature type="transmembrane region" description="Helical" evidence="1">
    <location>
        <begin position="73"/>
        <end position="93"/>
    </location>
</feature>
<keyword evidence="3" id="KW-1185">Reference proteome</keyword>
<feature type="transmembrane region" description="Helical" evidence="1">
    <location>
        <begin position="28"/>
        <end position="51"/>
    </location>
</feature>
<comment type="caution">
    <text evidence="2">The sequence shown here is derived from an EMBL/GenBank/DDBJ whole genome shotgun (WGS) entry which is preliminary data.</text>
</comment>
<dbReference type="GO" id="GO:0016020">
    <property type="term" value="C:membrane"/>
    <property type="evidence" value="ECO:0007669"/>
    <property type="project" value="TreeGrafter"/>
</dbReference>
<keyword evidence="1" id="KW-0472">Membrane</keyword>
<sequence length="285" mass="32632">MAGNTFKFGKDTWDPTHRFETSWLLTPWALFFCRALISLYAFTTLVFVLIWNCVNGEQGCTASQNQFGYFTSLTYWGIGFYFFFAALHTFTYARHGVPLLDRFPRPLQALHSAFYTTIIVYPLVVTIVYWARLYSGTWFPVVFQAWSNISQHLLNSVFALFEIIIPRTDTPPALHMLWLILVLALYLALAYVVEATKGFYPYDFLDPQKQHAWVAAYVFGIAVGCIILFGFAWGCVWLRRYVTETKLARHGKFASHTLSGPRPIGDDLASRDTEMHKVRQAGEAA</sequence>
<proteinExistence type="predicted"/>
<feature type="transmembrane region" description="Helical" evidence="1">
    <location>
        <begin position="213"/>
        <end position="238"/>
    </location>
</feature>
<dbReference type="AlphaFoldDB" id="A0AAV9HIC1"/>
<name>A0AAV9HIC1_9PEZI</name>
<evidence type="ECO:0000256" key="1">
    <source>
        <dbReference type="SAM" id="Phobius"/>
    </source>
</evidence>
<dbReference type="PANTHER" id="PTHR12242:SF1">
    <property type="entry name" value="MYND-TYPE DOMAIN-CONTAINING PROTEIN"/>
    <property type="match status" value="1"/>
</dbReference>
<dbReference type="Proteomes" id="UP001321749">
    <property type="component" value="Unassembled WGS sequence"/>
</dbReference>
<feature type="transmembrane region" description="Helical" evidence="1">
    <location>
        <begin position="173"/>
        <end position="193"/>
    </location>
</feature>
<reference evidence="2" key="1">
    <citation type="journal article" date="2023" name="Mol. Phylogenet. Evol.">
        <title>Genome-scale phylogeny and comparative genomics of the fungal order Sordariales.</title>
        <authorList>
            <person name="Hensen N."/>
            <person name="Bonometti L."/>
            <person name="Westerberg I."/>
            <person name="Brannstrom I.O."/>
            <person name="Guillou S."/>
            <person name="Cros-Aarteil S."/>
            <person name="Calhoun S."/>
            <person name="Haridas S."/>
            <person name="Kuo A."/>
            <person name="Mondo S."/>
            <person name="Pangilinan J."/>
            <person name="Riley R."/>
            <person name="LaButti K."/>
            <person name="Andreopoulos B."/>
            <person name="Lipzen A."/>
            <person name="Chen C."/>
            <person name="Yan M."/>
            <person name="Daum C."/>
            <person name="Ng V."/>
            <person name="Clum A."/>
            <person name="Steindorff A."/>
            <person name="Ohm R.A."/>
            <person name="Martin F."/>
            <person name="Silar P."/>
            <person name="Natvig D.O."/>
            <person name="Lalanne C."/>
            <person name="Gautier V."/>
            <person name="Ament-Velasquez S.L."/>
            <person name="Kruys A."/>
            <person name="Hutchinson M.I."/>
            <person name="Powell A.J."/>
            <person name="Barry K."/>
            <person name="Miller A.N."/>
            <person name="Grigoriev I.V."/>
            <person name="Debuchy R."/>
            <person name="Gladieux P."/>
            <person name="Hiltunen Thoren M."/>
            <person name="Johannesson H."/>
        </authorList>
    </citation>
    <scope>NUCLEOTIDE SEQUENCE</scope>
    <source>
        <strain evidence="2">PSN324</strain>
    </source>
</reference>
<evidence type="ECO:0008006" key="4">
    <source>
        <dbReference type="Google" id="ProtNLM"/>
    </source>
</evidence>
<accession>A0AAV9HIC1</accession>
<reference evidence="2" key="2">
    <citation type="submission" date="2023-06" db="EMBL/GenBank/DDBJ databases">
        <authorList>
            <consortium name="Lawrence Berkeley National Laboratory"/>
            <person name="Mondo S.J."/>
            <person name="Hensen N."/>
            <person name="Bonometti L."/>
            <person name="Westerberg I."/>
            <person name="Brannstrom I.O."/>
            <person name="Guillou S."/>
            <person name="Cros-Aarteil S."/>
            <person name="Calhoun S."/>
            <person name="Haridas S."/>
            <person name="Kuo A."/>
            <person name="Pangilinan J."/>
            <person name="Riley R."/>
            <person name="Labutti K."/>
            <person name="Andreopoulos B."/>
            <person name="Lipzen A."/>
            <person name="Chen C."/>
            <person name="Yanf M."/>
            <person name="Daum C."/>
            <person name="Ng V."/>
            <person name="Clum A."/>
            <person name="Steindorff A."/>
            <person name="Ohm R."/>
            <person name="Martin F."/>
            <person name="Silar P."/>
            <person name="Natvig D."/>
            <person name="Lalanne C."/>
            <person name="Gautier V."/>
            <person name="Ament-Velasquez S.L."/>
            <person name="Kruys A."/>
            <person name="Hutchinson M.I."/>
            <person name="Powell A.J."/>
            <person name="Barry K."/>
            <person name="Miller A.N."/>
            <person name="Grigoriev I.V."/>
            <person name="Debuchy R."/>
            <person name="Gladieux P."/>
            <person name="Thoren M.H."/>
            <person name="Johannesson H."/>
        </authorList>
    </citation>
    <scope>NUCLEOTIDE SEQUENCE</scope>
    <source>
        <strain evidence="2">PSN324</strain>
    </source>
</reference>